<dbReference type="Proteomes" id="UP001206925">
    <property type="component" value="Unassembled WGS sequence"/>
</dbReference>
<dbReference type="EMBL" id="JAMZMK010010262">
    <property type="protein sequence ID" value="KAI7732298.1"/>
    <property type="molecule type" value="Genomic_DNA"/>
</dbReference>
<name>A0AAD5G9P1_AMBAR</name>
<comment type="caution">
    <text evidence="1">The sequence shown here is derived from an EMBL/GenBank/DDBJ whole genome shotgun (WGS) entry which is preliminary data.</text>
</comment>
<gene>
    <name evidence="1" type="ORF">M8C21_028011</name>
</gene>
<proteinExistence type="predicted"/>
<evidence type="ECO:0000313" key="1">
    <source>
        <dbReference type="EMBL" id="KAI7732298.1"/>
    </source>
</evidence>
<protein>
    <submittedName>
        <fullName evidence="1">Uncharacterized protein</fullName>
    </submittedName>
</protein>
<accession>A0AAD5G9P1</accession>
<sequence length="184" mass="20595">MGQSRPSYCWVDIMGQVNIGNLFKPCKEPEDESKGAWTGLVKEEVLNDNPSDEDFGSEPVLGAVQLAQGTYPEFQNKKVFGVQSVVKGITQPQTARGMCSLKRILLKSTFKPLWGHSHGERTEHEQFGKQPRPPEQVQRIEDLEEMASEVSPIRLEDKPFLWVGCNDTNPELGNQSDQTQLPLG</sequence>
<dbReference type="AlphaFoldDB" id="A0AAD5G9P1"/>
<keyword evidence="2" id="KW-1185">Reference proteome</keyword>
<evidence type="ECO:0000313" key="2">
    <source>
        <dbReference type="Proteomes" id="UP001206925"/>
    </source>
</evidence>
<organism evidence="1 2">
    <name type="scientific">Ambrosia artemisiifolia</name>
    <name type="common">Common ragweed</name>
    <dbReference type="NCBI Taxonomy" id="4212"/>
    <lineage>
        <taxon>Eukaryota</taxon>
        <taxon>Viridiplantae</taxon>
        <taxon>Streptophyta</taxon>
        <taxon>Embryophyta</taxon>
        <taxon>Tracheophyta</taxon>
        <taxon>Spermatophyta</taxon>
        <taxon>Magnoliopsida</taxon>
        <taxon>eudicotyledons</taxon>
        <taxon>Gunneridae</taxon>
        <taxon>Pentapetalae</taxon>
        <taxon>asterids</taxon>
        <taxon>campanulids</taxon>
        <taxon>Asterales</taxon>
        <taxon>Asteraceae</taxon>
        <taxon>Asteroideae</taxon>
        <taxon>Heliantheae alliance</taxon>
        <taxon>Heliantheae</taxon>
        <taxon>Ambrosia</taxon>
    </lineage>
</organism>
<reference evidence="1" key="1">
    <citation type="submission" date="2022-06" db="EMBL/GenBank/DDBJ databases">
        <title>Uncovering the hologenomic basis of an extraordinary plant invasion.</title>
        <authorList>
            <person name="Bieker V.C."/>
            <person name="Martin M.D."/>
            <person name="Gilbert T."/>
            <person name="Hodgins K."/>
            <person name="Battlay P."/>
            <person name="Petersen B."/>
            <person name="Wilson J."/>
        </authorList>
    </citation>
    <scope>NUCLEOTIDE SEQUENCE</scope>
    <source>
        <strain evidence="1">AA19_3_7</strain>
        <tissue evidence="1">Leaf</tissue>
    </source>
</reference>